<dbReference type="AlphaFoldDB" id="A0A8H7U708"/>
<name>A0A8H7U708_MORIS</name>
<dbReference type="Proteomes" id="UP000654370">
    <property type="component" value="Unassembled WGS sequence"/>
</dbReference>
<dbReference type="PROSITE" id="PS51762">
    <property type="entry name" value="GH16_2"/>
    <property type="match status" value="1"/>
</dbReference>
<dbReference type="PANTHER" id="PTHR10963">
    <property type="entry name" value="GLYCOSYL HYDROLASE-RELATED"/>
    <property type="match status" value="1"/>
</dbReference>
<dbReference type="GO" id="GO:0004553">
    <property type="term" value="F:hydrolase activity, hydrolyzing O-glycosyl compounds"/>
    <property type="evidence" value="ECO:0007669"/>
    <property type="project" value="InterPro"/>
</dbReference>
<feature type="domain" description="GH16" evidence="2">
    <location>
        <begin position="25"/>
        <end position="303"/>
    </location>
</feature>
<sequence length="303" mass="32802">MKSILAFALQAVSLGVVAGSYVLKDDFNGSNFFDNFYYNSAPDASKGYVQYVNQSVAESSGLVSYHESKNWLYVDNTTVATSPGRKSVRIQSNNVYNQGLFLFDVSHIPWGCGTWPAIWTSGANWPNSGEIDIMEGTNENTYNSMTLHSVANCTMTNVSQNMTGSMTASGCGASTGCSVKDSRTTAYGHGFNIGGGGVFAMEWLTTGIKVWNFARASVPADITSGNPDPTSWPIPQAHFPFGSNCASSNFKNQYIILNTDFCGLANQTFSACGSDCNAYVSENPQDFSNAFFTVNYIKVFDQQ</sequence>
<dbReference type="InterPro" id="IPR050546">
    <property type="entry name" value="Glycosyl_Hydrlase_16"/>
</dbReference>
<dbReference type="InterPro" id="IPR000757">
    <property type="entry name" value="Beta-glucanase-like"/>
</dbReference>
<protein>
    <recommendedName>
        <fullName evidence="2">GH16 domain-containing protein</fullName>
    </recommendedName>
</protein>
<reference evidence="3" key="1">
    <citation type="submission" date="2020-12" db="EMBL/GenBank/DDBJ databases">
        <title>Metabolic potential, ecology and presence of endohyphal bacteria is reflected in genomic diversity of Mucoromycotina.</title>
        <authorList>
            <person name="Muszewska A."/>
            <person name="Okrasinska A."/>
            <person name="Steczkiewicz K."/>
            <person name="Drgas O."/>
            <person name="Orlowska M."/>
            <person name="Perlinska-Lenart U."/>
            <person name="Aleksandrzak-Piekarczyk T."/>
            <person name="Szatraj K."/>
            <person name="Zielenkiewicz U."/>
            <person name="Pilsyk S."/>
            <person name="Malc E."/>
            <person name="Mieczkowski P."/>
            <person name="Kruszewska J.S."/>
            <person name="Biernat P."/>
            <person name="Pawlowska J."/>
        </authorList>
    </citation>
    <scope>NUCLEOTIDE SEQUENCE</scope>
    <source>
        <strain evidence="3">WA0000067209</strain>
    </source>
</reference>
<dbReference type="SUPFAM" id="SSF49899">
    <property type="entry name" value="Concanavalin A-like lectins/glucanases"/>
    <property type="match status" value="1"/>
</dbReference>
<comment type="caution">
    <text evidence="3">The sequence shown here is derived from an EMBL/GenBank/DDBJ whole genome shotgun (WGS) entry which is preliminary data.</text>
</comment>
<feature type="signal peptide" evidence="1">
    <location>
        <begin position="1"/>
        <end position="19"/>
    </location>
</feature>
<dbReference type="InterPro" id="IPR013320">
    <property type="entry name" value="ConA-like_dom_sf"/>
</dbReference>
<feature type="chain" id="PRO_5034509465" description="GH16 domain-containing protein" evidence="1">
    <location>
        <begin position="20"/>
        <end position="303"/>
    </location>
</feature>
<dbReference type="GO" id="GO:0009251">
    <property type="term" value="P:glucan catabolic process"/>
    <property type="evidence" value="ECO:0007669"/>
    <property type="project" value="TreeGrafter"/>
</dbReference>
<evidence type="ECO:0000313" key="3">
    <source>
        <dbReference type="EMBL" id="KAG2172671.1"/>
    </source>
</evidence>
<organism evidence="3 4">
    <name type="scientific">Mortierella isabellina</name>
    <name type="common">Filamentous fungus</name>
    <name type="synonym">Umbelopsis isabellina</name>
    <dbReference type="NCBI Taxonomy" id="91625"/>
    <lineage>
        <taxon>Eukaryota</taxon>
        <taxon>Fungi</taxon>
        <taxon>Fungi incertae sedis</taxon>
        <taxon>Mucoromycota</taxon>
        <taxon>Mucoromycotina</taxon>
        <taxon>Umbelopsidomycetes</taxon>
        <taxon>Umbelopsidales</taxon>
        <taxon>Umbelopsidaceae</taxon>
        <taxon>Umbelopsis</taxon>
    </lineage>
</organism>
<keyword evidence="4" id="KW-1185">Reference proteome</keyword>
<keyword evidence="1" id="KW-0732">Signal</keyword>
<dbReference type="Gene3D" id="2.60.120.200">
    <property type="match status" value="1"/>
</dbReference>
<dbReference type="PANTHER" id="PTHR10963:SF24">
    <property type="entry name" value="GLYCOSIDASE C21B10.07-RELATED"/>
    <property type="match status" value="1"/>
</dbReference>
<dbReference type="CDD" id="cd02181">
    <property type="entry name" value="GH16_fungal_Lam16A_glucanase"/>
    <property type="match status" value="1"/>
</dbReference>
<dbReference type="OrthoDB" id="192832at2759"/>
<accession>A0A8H7U708</accession>
<proteinExistence type="predicted"/>
<evidence type="ECO:0000256" key="1">
    <source>
        <dbReference type="SAM" id="SignalP"/>
    </source>
</evidence>
<dbReference type="Pfam" id="PF26113">
    <property type="entry name" value="GH16_XgeA"/>
    <property type="match status" value="1"/>
</dbReference>
<gene>
    <name evidence="3" type="ORF">INT43_000018</name>
</gene>
<dbReference type="EMBL" id="JAEPQZ010000016">
    <property type="protein sequence ID" value="KAG2172671.1"/>
    <property type="molecule type" value="Genomic_DNA"/>
</dbReference>
<evidence type="ECO:0000259" key="2">
    <source>
        <dbReference type="PROSITE" id="PS51762"/>
    </source>
</evidence>
<evidence type="ECO:0000313" key="4">
    <source>
        <dbReference type="Proteomes" id="UP000654370"/>
    </source>
</evidence>